<comment type="subcellular location">
    <subcellularLocation>
        <location evidence="4">Cytoplasm</location>
    </subcellularLocation>
</comment>
<evidence type="ECO:0000256" key="4">
    <source>
        <dbReference type="PIRNR" id="PIRNR006230"/>
    </source>
</evidence>
<dbReference type="Proteomes" id="UP001559623">
    <property type="component" value="Unassembled WGS sequence"/>
</dbReference>
<dbReference type="InterPro" id="IPR019991">
    <property type="entry name" value="GTP-bd_ribosome_bgen"/>
</dbReference>
<feature type="domain" description="CP-type G" evidence="5">
    <location>
        <begin position="19"/>
        <end position="187"/>
    </location>
</feature>
<evidence type="ECO:0000256" key="3">
    <source>
        <dbReference type="ARBA" id="ARBA00023134"/>
    </source>
</evidence>
<sequence length="317" mass="35488">MDKDTSRELPVIQWYPGHMKKARQLVEENLKLVDVVVELLDARIPISSANPMLREIIEGKPRIVALNKMDLADEKATKRWLTYFRGQGLFAAALDSATGKGIRELLALIAKAARYKTEKLLAKGVAARKARVMILGIPNVGKSSLINRLAGAAKAKTADKPGVTRAKQWIRIGAEADLLDTPGILWPKFEDKEVGLKLAFTGAVNDEIYDMESVARLLLEILLRDYPERLQERFKFKQIMPQNVDELMEMIGRKRGCLLKGGRIDMEKVHHILLSEFRMGKFGKISLDVPPEDSADNAVMAQDLQDKSESVEKKEGS</sequence>
<proteinExistence type="inferred from homology"/>
<comment type="caution">
    <text evidence="6">The sequence shown here is derived from an EMBL/GenBank/DDBJ whole genome shotgun (WGS) entry which is preliminary data.</text>
</comment>
<dbReference type="InterPro" id="IPR006073">
    <property type="entry name" value="GTP-bd"/>
</dbReference>
<name>A0ABV3X205_9FIRM</name>
<keyword evidence="4" id="KW-0963">Cytoplasm</keyword>
<dbReference type="Gene3D" id="1.10.1580.10">
    <property type="match status" value="1"/>
</dbReference>
<gene>
    <name evidence="6" type="primary">ylqF</name>
    <name evidence="6" type="ORF">QCO44_01030</name>
</gene>
<dbReference type="CDD" id="cd01856">
    <property type="entry name" value="YlqF"/>
    <property type="match status" value="1"/>
</dbReference>
<dbReference type="PRINTS" id="PR00326">
    <property type="entry name" value="GTP1OBG"/>
</dbReference>
<comment type="similarity">
    <text evidence="4">Belongs to the TRAFAC class YlqF/YawG GTPase family. MTG1 subfamily.</text>
</comment>
<evidence type="ECO:0000256" key="1">
    <source>
        <dbReference type="ARBA" id="ARBA00014898"/>
    </source>
</evidence>
<comment type="function">
    <text evidence="4">Required for a late step of 50S ribosomal subunit assembly. Has GTPase activity.</text>
</comment>
<evidence type="ECO:0000259" key="5">
    <source>
        <dbReference type="PROSITE" id="PS51721"/>
    </source>
</evidence>
<dbReference type="PROSITE" id="PS51721">
    <property type="entry name" value="G_CP"/>
    <property type="match status" value="1"/>
</dbReference>
<dbReference type="Pfam" id="PF01926">
    <property type="entry name" value="MMR_HSR1"/>
    <property type="match status" value="1"/>
</dbReference>
<dbReference type="NCBIfam" id="TIGR03596">
    <property type="entry name" value="GTPase_YlqF"/>
    <property type="match status" value="1"/>
</dbReference>
<keyword evidence="2 4" id="KW-0547">Nucleotide-binding</keyword>
<dbReference type="PANTHER" id="PTHR45782">
    <property type="entry name" value="MITOCHONDRIAL RIBOSOME-ASSOCIATED GTPASE 1"/>
    <property type="match status" value="1"/>
</dbReference>
<evidence type="ECO:0000313" key="6">
    <source>
        <dbReference type="EMBL" id="MEX5284226.1"/>
    </source>
</evidence>
<organism evidence="6 7">
    <name type="scientific">Selenomonas sputigena</name>
    <dbReference type="NCBI Taxonomy" id="69823"/>
    <lineage>
        <taxon>Bacteria</taxon>
        <taxon>Bacillati</taxon>
        <taxon>Bacillota</taxon>
        <taxon>Negativicutes</taxon>
        <taxon>Selenomonadales</taxon>
        <taxon>Selenomonadaceae</taxon>
        <taxon>Selenomonas</taxon>
    </lineage>
</organism>
<reference evidence="6 7" key="1">
    <citation type="submission" date="2023-04" db="EMBL/GenBank/DDBJ databases">
        <title>Genome Sequence of Selenomonas sputigena ATCC 33150.</title>
        <authorList>
            <person name="Miller D.P."/>
            <person name="Anvari S."/>
            <person name="Polson S.W."/>
            <person name="Macdonald M."/>
            <person name="Mcdowell J.V."/>
        </authorList>
    </citation>
    <scope>NUCLEOTIDE SEQUENCE [LARGE SCALE GENOMIC DNA]</scope>
    <source>
        <strain evidence="6 7">ATCC 33150</strain>
    </source>
</reference>
<accession>A0ABV3X205</accession>
<evidence type="ECO:0000313" key="7">
    <source>
        <dbReference type="Proteomes" id="UP001559623"/>
    </source>
</evidence>
<dbReference type="InterPro" id="IPR016478">
    <property type="entry name" value="GTPase_MTG1"/>
</dbReference>
<dbReference type="Gene3D" id="3.40.50.300">
    <property type="entry name" value="P-loop containing nucleotide triphosphate hydrolases"/>
    <property type="match status" value="1"/>
</dbReference>
<dbReference type="InterPro" id="IPR027417">
    <property type="entry name" value="P-loop_NTPase"/>
</dbReference>
<dbReference type="InterPro" id="IPR030378">
    <property type="entry name" value="G_CP_dom"/>
</dbReference>
<dbReference type="InterPro" id="IPR023179">
    <property type="entry name" value="GTP-bd_ortho_bundle_sf"/>
</dbReference>
<dbReference type="RefSeq" id="WP_368845947.1">
    <property type="nucleotide sequence ID" value="NZ_CP194411.1"/>
</dbReference>
<dbReference type="SUPFAM" id="SSF52540">
    <property type="entry name" value="P-loop containing nucleoside triphosphate hydrolases"/>
    <property type="match status" value="1"/>
</dbReference>
<keyword evidence="3 4" id="KW-0342">GTP-binding</keyword>
<dbReference type="PANTHER" id="PTHR45782:SF4">
    <property type="entry name" value="MITOCHONDRIAL RIBOSOME-ASSOCIATED GTPASE 1"/>
    <property type="match status" value="1"/>
</dbReference>
<dbReference type="EMBL" id="JARVLH010000001">
    <property type="protein sequence ID" value="MEX5284226.1"/>
    <property type="molecule type" value="Genomic_DNA"/>
</dbReference>
<evidence type="ECO:0000256" key="2">
    <source>
        <dbReference type="ARBA" id="ARBA00022741"/>
    </source>
</evidence>
<keyword evidence="7" id="KW-1185">Reference proteome</keyword>
<protein>
    <recommendedName>
        <fullName evidence="1 4">Ribosome biogenesis GTPase A</fullName>
    </recommendedName>
</protein>
<dbReference type="PIRSF" id="PIRSF006230">
    <property type="entry name" value="MG442"/>
    <property type="match status" value="1"/>
</dbReference>